<sequence>MLPFTTILRASFIYFLHVYAAGFLCGCIRVPFIEPVLGTRWAQLLEMPIMLYAIYRAAETIVRSYLRGPDLDKRTSDDDKSRDQRARGKTGISSACIIGVLAVVQLLAAEAGVYVWIHWDEGKTGLDWFREMDWAVRVVFFSVLGAFAGLPGWLVKLRD</sequence>
<reference evidence="2" key="2">
    <citation type="submission" date="2023-06" db="EMBL/GenBank/DDBJ databases">
        <authorList>
            <consortium name="Lawrence Berkeley National Laboratory"/>
            <person name="Haridas S."/>
            <person name="Hensen N."/>
            <person name="Bonometti L."/>
            <person name="Westerberg I."/>
            <person name="Brannstrom I.O."/>
            <person name="Guillou S."/>
            <person name="Cros-Aarteil S."/>
            <person name="Calhoun S."/>
            <person name="Kuo A."/>
            <person name="Mondo S."/>
            <person name="Pangilinan J."/>
            <person name="Riley R."/>
            <person name="Labutti K."/>
            <person name="Andreopoulos B."/>
            <person name="Lipzen A."/>
            <person name="Chen C."/>
            <person name="Yanf M."/>
            <person name="Daum C."/>
            <person name="Ng V."/>
            <person name="Clum A."/>
            <person name="Steindorff A."/>
            <person name="Ohm R."/>
            <person name="Martin F."/>
            <person name="Silar P."/>
            <person name="Natvig D."/>
            <person name="Lalanne C."/>
            <person name="Gautier V."/>
            <person name="Ament-Velasquez S.L."/>
            <person name="Kruys A."/>
            <person name="Hutchinson M.I."/>
            <person name="Powell A.J."/>
            <person name="Barry K."/>
            <person name="Miller A.N."/>
            <person name="Grigoriev I.V."/>
            <person name="Debuchy R."/>
            <person name="Gladieux P."/>
            <person name="Thoren M.H."/>
            <person name="Johannesson H."/>
        </authorList>
    </citation>
    <scope>NUCLEOTIDE SEQUENCE</scope>
    <source>
        <strain evidence="2">SMH4131-1</strain>
    </source>
</reference>
<organism evidence="2 3">
    <name type="scientific">Cercophora scortea</name>
    <dbReference type="NCBI Taxonomy" id="314031"/>
    <lineage>
        <taxon>Eukaryota</taxon>
        <taxon>Fungi</taxon>
        <taxon>Dikarya</taxon>
        <taxon>Ascomycota</taxon>
        <taxon>Pezizomycotina</taxon>
        <taxon>Sordariomycetes</taxon>
        <taxon>Sordariomycetidae</taxon>
        <taxon>Sordariales</taxon>
        <taxon>Lasiosphaeriaceae</taxon>
        <taxon>Cercophora</taxon>
    </lineage>
</organism>
<protein>
    <submittedName>
        <fullName evidence="2">Uncharacterized protein</fullName>
    </submittedName>
</protein>
<evidence type="ECO:0000256" key="1">
    <source>
        <dbReference type="SAM" id="Phobius"/>
    </source>
</evidence>
<accession>A0AAE0I2R4</accession>
<gene>
    <name evidence="2" type="ORF">B0T19DRAFT_405204</name>
</gene>
<feature type="transmembrane region" description="Helical" evidence="1">
    <location>
        <begin position="12"/>
        <end position="32"/>
    </location>
</feature>
<name>A0AAE0I2R4_9PEZI</name>
<proteinExistence type="predicted"/>
<feature type="transmembrane region" description="Helical" evidence="1">
    <location>
        <begin position="90"/>
        <end position="114"/>
    </location>
</feature>
<evidence type="ECO:0000313" key="3">
    <source>
        <dbReference type="Proteomes" id="UP001286456"/>
    </source>
</evidence>
<reference evidence="2" key="1">
    <citation type="journal article" date="2023" name="Mol. Phylogenet. Evol.">
        <title>Genome-scale phylogeny and comparative genomics of the fungal order Sordariales.</title>
        <authorList>
            <person name="Hensen N."/>
            <person name="Bonometti L."/>
            <person name="Westerberg I."/>
            <person name="Brannstrom I.O."/>
            <person name="Guillou S."/>
            <person name="Cros-Aarteil S."/>
            <person name="Calhoun S."/>
            <person name="Haridas S."/>
            <person name="Kuo A."/>
            <person name="Mondo S."/>
            <person name="Pangilinan J."/>
            <person name="Riley R."/>
            <person name="LaButti K."/>
            <person name="Andreopoulos B."/>
            <person name="Lipzen A."/>
            <person name="Chen C."/>
            <person name="Yan M."/>
            <person name="Daum C."/>
            <person name="Ng V."/>
            <person name="Clum A."/>
            <person name="Steindorff A."/>
            <person name="Ohm R.A."/>
            <person name="Martin F."/>
            <person name="Silar P."/>
            <person name="Natvig D.O."/>
            <person name="Lalanne C."/>
            <person name="Gautier V."/>
            <person name="Ament-Velasquez S.L."/>
            <person name="Kruys A."/>
            <person name="Hutchinson M.I."/>
            <person name="Powell A.J."/>
            <person name="Barry K."/>
            <person name="Miller A.N."/>
            <person name="Grigoriev I.V."/>
            <person name="Debuchy R."/>
            <person name="Gladieux P."/>
            <person name="Hiltunen Thoren M."/>
            <person name="Johannesson H."/>
        </authorList>
    </citation>
    <scope>NUCLEOTIDE SEQUENCE</scope>
    <source>
        <strain evidence="2">SMH4131-1</strain>
    </source>
</reference>
<keyword evidence="1" id="KW-0472">Membrane</keyword>
<evidence type="ECO:0000313" key="2">
    <source>
        <dbReference type="EMBL" id="KAK3317514.1"/>
    </source>
</evidence>
<comment type="caution">
    <text evidence="2">The sequence shown here is derived from an EMBL/GenBank/DDBJ whole genome shotgun (WGS) entry which is preliminary data.</text>
</comment>
<dbReference type="Proteomes" id="UP001286456">
    <property type="component" value="Unassembled WGS sequence"/>
</dbReference>
<keyword evidence="1" id="KW-0812">Transmembrane</keyword>
<dbReference type="EMBL" id="JAUEPO010000007">
    <property type="protein sequence ID" value="KAK3317514.1"/>
    <property type="molecule type" value="Genomic_DNA"/>
</dbReference>
<dbReference type="AlphaFoldDB" id="A0AAE0I2R4"/>
<feature type="transmembrane region" description="Helical" evidence="1">
    <location>
        <begin position="134"/>
        <end position="155"/>
    </location>
</feature>
<keyword evidence="1" id="KW-1133">Transmembrane helix</keyword>
<keyword evidence="3" id="KW-1185">Reference proteome</keyword>